<dbReference type="InterPro" id="IPR036361">
    <property type="entry name" value="SAP_dom_sf"/>
</dbReference>
<feature type="compositionally biased region" description="Acidic residues" evidence="4">
    <location>
        <begin position="150"/>
        <end position="159"/>
    </location>
</feature>
<dbReference type="CDD" id="cd00590">
    <property type="entry name" value="RRM_SF"/>
    <property type="match status" value="1"/>
</dbReference>
<gene>
    <name evidence="7" type="ORF">CAPTEDRAFT_228685</name>
</gene>
<evidence type="ECO:0000256" key="1">
    <source>
        <dbReference type="ARBA" id="ARBA00022737"/>
    </source>
</evidence>
<dbReference type="SMART" id="SM00513">
    <property type="entry name" value="SAP"/>
    <property type="match status" value="1"/>
</dbReference>
<feature type="compositionally biased region" description="Acidic residues" evidence="4">
    <location>
        <begin position="75"/>
        <end position="93"/>
    </location>
</feature>
<feature type="region of interest" description="Disordered" evidence="4">
    <location>
        <begin position="555"/>
        <end position="660"/>
    </location>
</feature>
<dbReference type="PANTHER" id="PTHR23236">
    <property type="entry name" value="EUKARYOTIC TRANSLATION INITIATION FACTOR 4B/4H"/>
    <property type="match status" value="1"/>
</dbReference>
<keyword evidence="2 3" id="KW-0694">RNA-binding</keyword>
<dbReference type="OrthoDB" id="752362at2759"/>
<protein>
    <recommendedName>
        <fullName evidence="10">SAP domain-containing protein</fullName>
    </recommendedName>
</protein>
<dbReference type="Proteomes" id="UP000014760">
    <property type="component" value="Unassembled WGS sequence"/>
</dbReference>
<evidence type="ECO:0000313" key="8">
    <source>
        <dbReference type="EnsemblMetazoa" id="CapteP228685"/>
    </source>
</evidence>
<dbReference type="InterPro" id="IPR012677">
    <property type="entry name" value="Nucleotide-bd_a/b_plait_sf"/>
</dbReference>
<dbReference type="PROSITE" id="PS50102">
    <property type="entry name" value="RRM"/>
    <property type="match status" value="1"/>
</dbReference>
<dbReference type="SUPFAM" id="SSF54928">
    <property type="entry name" value="RNA-binding domain, RBD"/>
    <property type="match status" value="1"/>
</dbReference>
<dbReference type="PANTHER" id="PTHR23236:SF119">
    <property type="entry name" value="NUCLEAR RNA-BINDING PROTEIN SART-3"/>
    <property type="match status" value="1"/>
</dbReference>
<dbReference type="InterPro" id="IPR000504">
    <property type="entry name" value="RRM_dom"/>
</dbReference>
<dbReference type="Gene3D" id="1.10.720.30">
    <property type="entry name" value="SAP domain"/>
    <property type="match status" value="1"/>
</dbReference>
<dbReference type="AlphaFoldDB" id="R7U830"/>
<feature type="region of interest" description="Disordered" evidence="4">
    <location>
        <begin position="36"/>
        <end position="175"/>
    </location>
</feature>
<reference evidence="8" key="3">
    <citation type="submission" date="2015-06" db="UniProtKB">
        <authorList>
            <consortium name="EnsemblMetazoa"/>
        </authorList>
    </citation>
    <scope>IDENTIFICATION</scope>
</reference>
<dbReference type="InterPro" id="IPR035979">
    <property type="entry name" value="RBD_domain_sf"/>
</dbReference>
<reference evidence="7 9" key="2">
    <citation type="journal article" date="2013" name="Nature">
        <title>Insights into bilaterian evolution from three spiralian genomes.</title>
        <authorList>
            <person name="Simakov O."/>
            <person name="Marletaz F."/>
            <person name="Cho S.J."/>
            <person name="Edsinger-Gonzales E."/>
            <person name="Havlak P."/>
            <person name="Hellsten U."/>
            <person name="Kuo D.H."/>
            <person name="Larsson T."/>
            <person name="Lv J."/>
            <person name="Arendt D."/>
            <person name="Savage R."/>
            <person name="Osoegawa K."/>
            <person name="de Jong P."/>
            <person name="Grimwood J."/>
            <person name="Chapman J.A."/>
            <person name="Shapiro H."/>
            <person name="Aerts A."/>
            <person name="Otillar R.P."/>
            <person name="Terry A.Y."/>
            <person name="Boore J.L."/>
            <person name="Grigoriev I.V."/>
            <person name="Lindberg D.R."/>
            <person name="Seaver E.C."/>
            <person name="Weisblat D.A."/>
            <person name="Putnam N.H."/>
            <person name="Rokhsar D.S."/>
        </authorList>
    </citation>
    <scope>NUCLEOTIDE SEQUENCE</scope>
    <source>
        <strain evidence="7 9">I ESC-2004</strain>
    </source>
</reference>
<dbReference type="PROSITE" id="PS50800">
    <property type="entry name" value="SAP"/>
    <property type="match status" value="1"/>
</dbReference>
<evidence type="ECO:0000313" key="9">
    <source>
        <dbReference type="Proteomes" id="UP000014760"/>
    </source>
</evidence>
<proteinExistence type="predicted"/>
<feature type="compositionally biased region" description="Gly residues" evidence="4">
    <location>
        <begin position="557"/>
        <end position="567"/>
    </location>
</feature>
<feature type="compositionally biased region" description="Gly residues" evidence="4">
    <location>
        <begin position="632"/>
        <end position="650"/>
    </location>
</feature>
<evidence type="ECO:0008006" key="10">
    <source>
        <dbReference type="Google" id="ProtNLM"/>
    </source>
</evidence>
<name>R7U830_CAPTE</name>
<dbReference type="EnsemblMetazoa" id="CapteT228685">
    <property type="protein sequence ID" value="CapteP228685"/>
    <property type="gene ID" value="CapteG228685"/>
</dbReference>
<feature type="domain" description="RRM" evidence="5">
    <location>
        <begin position="316"/>
        <end position="390"/>
    </location>
</feature>
<feature type="compositionally biased region" description="Acidic residues" evidence="4">
    <location>
        <begin position="113"/>
        <end position="137"/>
    </location>
</feature>
<dbReference type="Gene3D" id="3.30.70.330">
    <property type="match status" value="1"/>
</dbReference>
<feature type="compositionally biased region" description="Acidic residues" evidence="4">
    <location>
        <begin position="38"/>
        <end position="56"/>
    </location>
</feature>
<evidence type="ECO:0000256" key="3">
    <source>
        <dbReference type="PROSITE-ProRule" id="PRU00176"/>
    </source>
</evidence>
<evidence type="ECO:0000256" key="2">
    <source>
        <dbReference type="ARBA" id="ARBA00022884"/>
    </source>
</evidence>
<dbReference type="HOGENOM" id="CLU_415768_0_0_1"/>
<evidence type="ECO:0000256" key="4">
    <source>
        <dbReference type="SAM" id="MobiDB-lite"/>
    </source>
</evidence>
<feature type="compositionally biased region" description="Gly residues" evidence="4">
    <location>
        <begin position="594"/>
        <end position="603"/>
    </location>
</feature>
<keyword evidence="9" id="KW-1185">Reference proteome</keyword>
<evidence type="ECO:0000259" key="5">
    <source>
        <dbReference type="PROSITE" id="PS50102"/>
    </source>
</evidence>
<dbReference type="Pfam" id="PF02037">
    <property type="entry name" value="SAP"/>
    <property type="match status" value="1"/>
</dbReference>
<dbReference type="EMBL" id="KB306460">
    <property type="protein sequence ID" value="ELT99801.1"/>
    <property type="molecule type" value="Genomic_DNA"/>
</dbReference>
<feature type="compositionally biased region" description="Gly residues" evidence="4">
    <location>
        <begin position="574"/>
        <end position="586"/>
    </location>
</feature>
<feature type="compositionally biased region" description="Gly residues" evidence="4">
    <location>
        <begin position="490"/>
        <end position="540"/>
    </location>
</feature>
<dbReference type="EMBL" id="AMQN01009879">
    <property type="status" value="NOT_ANNOTATED_CDS"/>
    <property type="molecule type" value="Genomic_DNA"/>
</dbReference>
<dbReference type="SMART" id="SM00360">
    <property type="entry name" value="RRM"/>
    <property type="match status" value="1"/>
</dbReference>
<reference evidence="9" key="1">
    <citation type="submission" date="2012-12" db="EMBL/GenBank/DDBJ databases">
        <authorList>
            <person name="Hellsten U."/>
            <person name="Grimwood J."/>
            <person name="Chapman J.A."/>
            <person name="Shapiro H."/>
            <person name="Aerts A."/>
            <person name="Otillar R.P."/>
            <person name="Terry A.Y."/>
            <person name="Boore J.L."/>
            <person name="Simakov O."/>
            <person name="Marletaz F."/>
            <person name="Cho S.-J."/>
            <person name="Edsinger-Gonzales E."/>
            <person name="Havlak P."/>
            <person name="Kuo D.-H."/>
            <person name="Larsson T."/>
            <person name="Lv J."/>
            <person name="Arendt D."/>
            <person name="Savage R."/>
            <person name="Osoegawa K."/>
            <person name="de Jong P."/>
            <person name="Lindberg D.R."/>
            <person name="Seaver E.C."/>
            <person name="Weisblat D.A."/>
            <person name="Putnam N.H."/>
            <person name="Grigoriev I.V."/>
            <person name="Rokhsar D.S."/>
        </authorList>
    </citation>
    <scope>NUCLEOTIDE SEQUENCE</scope>
    <source>
        <strain evidence="9">I ESC-2004</strain>
    </source>
</reference>
<dbReference type="Pfam" id="PF00076">
    <property type="entry name" value="RRM_1"/>
    <property type="match status" value="1"/>
</dbReference>
<feature type="compositionally biased region" description="Low complexity" evidence="4">
    <location>
        <begin position="651"/>
        <end position="660"/>
    </location>
</feature>
<feature type="compositionally biased region" description="Basic and acidic residues" evidence="4">
    <location>
        <begin position="468"/>
        <end position="480"/>
    </location>
</feature>
<accession>R7U830</accession>
<feature type="domain" description="SAP" evidence="6">
    <location>
        <begin position="5"/>
        <end position="39"/>
    </location>
</feature>
<evidence type="ECO:0000313" key="7">
    <source>
        <dbReference type="EMBL" id="ELT99801.1"/>
    </source>
</evidence>
<dbReference type="OMA" id="CNVFMRG"/>
<keyword evidence="1" id="KW-0677">Repeat</keyword>
<feature type="compositionally biased region" description="Basic and acidic residues" evidence="4">
    <location>
        <begin position="160"/>
        <end position="171"/>
    </location>
</feature>
<dbReference type="SUPFAM" id="SSF68906">
    <property type="entry name" value="SAP domain"/>
    <property type="match status" value="1"/>
</dbReference>
<organism evidence="7">
    <name type="scientific">Capitella teleta</name>
    <name type="common">Polychaete worm</name>
    <dbReference type="NCBI Taxonomy" id="283909"/>
    <lineage>
        <taxon>Eukaryota</taxon>
        <taxon>Metazoa</taxon>
        <taxon>Spiralia</taxon>
        <taxon>Lophotrochozoa</taxon>
        <taxon>Annelida</taxon>
        <taxon>Polychaeta</taxon>
        <taxon>Sedentaria</taxon>
        <taxon>Scolecida</taxon>
        <taxon>Capitellidae</taxon>
        <taxon>Capitella</taxon>
    </lineage>
</organism>
<feature type="region of interest" description="Disordered" evidence="4">
    <location>
        <begin position="468"/>
        <end position="542"/>
    </location>
</feature>
<evidence type="ECO:0000259" key="6">
    <source>
        <dbReference type="PROSITE" id="PS50800"/>
    </source>
</evidence>
<dbReference type="GO" id="GO:0003723">
    <property type="term" value="F:RNA binding"/>
    <property type="evidence" value="ECO:0007669"/>
    <property type="project" value="UniProtKB-UniRule"/>
</dbReference>
<sequence>MADGYGKMTVGQLKEELVRRELDTSGKKADLVARLTEADEVATEEPAVEATEEDAGGEVAQVEEGMEEGGSSEQPAEEEPGEEEAAMEEEEATEGTSTAEETAEESKEREDGENGDQAEEAVETQAGDEQEFDDDLSYEGVNEAKKQEGDGTEGDDGEEKTEADNGEPKEYEDLDSDPNFIFIKWADNKNICIPMRDQIRTEVLAETEERSVAVFPIVIEDLTLPSVTGLLQQCLHFNICFRSSVSQTDKSEQGCLELMFRTSEEAQQVCESTQDMREGCEIKHLGCPESKKLYHEWQKDNQKAAEAGTSDSILNRLLFVGNLPPNTEETQLHEMFADGNRAIMARTEDKEQRGYGYVLFETEAQVDEAVKANKETELEGRKLCVMKCVKEKPMGMLSDAQREGIVKKIRAVRNTLKYRGNMMSFEDQHYQKTLQSRLLAKLRGDTNVRREHGLLPPDRIKMLEERDAKYKAQQRDKPEGAKPMGRGRGRGGPGFSPRGFRGGRGGGFPRGGGGGGGGGGQWGAPGPRGGWGGPRGGGRGNMAMAMDLLQNISHALGGRGGGRGGRGAAAAAGGHSGQQQGGGGFRHGQESSGHWGGQGGYGQQGQQQGNWNKRRASNEGGYNDWKRPRTDGWGGGYSRGGGRGGGGSGGQRQQQQHNWY</sequence>
<dbReference type="STRING" id="283909.R7U830"/>
<dbReference type="InterPro" id="IPR003034">
    <property type="entry name" value="SAP_dom"/>
</dbReference>